<evidence type="ECO:0000259" key="5">
    <source>
        <dbReference type="PROSITE" id="PS50056"/>
    </source>
</evidence>
<protein>
    <submittedName>
        <fullName evidence="6">Uncharacterized protein</fullName>
    </submittedName>
</protein>
<feature type="region of interest" description="Disordered" evidence="3">
    <location>
        <begin position="341"/>
        <end position="435"/>
    </location>
</feature>
<dbReference type="InterPro" id="IPR029021">
    <property type="entry name" value="Prot-tyrosine_phosphatase-like"/>
</dbReference>
<feature type="domain" description="Tyrosine-protein phosphatase" evidence="4">
    <location>
        <begin position="1012"/>
        <end position="1176"/>
    </location>
</feature>
<gene>
    <name evidence="6" type="ORF">BD324DRAFT_651636</name>
</gene>
<evidence type="ECO:0000256" key="3">
    <source>
        <dbReference type="SAM" id="MobiDB-lite"/>
    </source>
</evidence>
<dbReference type="SUPFAM" id="SSF52799">
    <property type="entry name" value="(Phosphotyrosine protein) phosphatases II"/>
    <property type="match status" value="2"/>
</dbReference>
<dbReference type="PROSITE" id="PS50056">
    <property type="entry name" value="TYR_PHOSPHATASE_2"/>
    <property type="match status" value="1"/>
</dbReference>
<dbReference type="InParanoid" id="A0A1Y1UFW0"/>
<dbReference type="STRING" id="4999.A0A1Y1UFW0"/>
<feature type="region of interest" description="Disordered" evidence="3">
    <location>
        <begin position="455"/>
        <end position="475"/>
    </location>
</feature>
<evidence type="ECO:0000256" key="1">
    <source>
        <dbReference type="ARBA" id="ARBA00022801"/>
    </source>
</evidence>
<feature type="region of interest" description="Disordered" evidence="3">
    <location>
        <begin position="1"/>
        <end position="88"/>
    </location>
</feature>
<feature type="compositionally biased region" description="Polar residues" evidence="3">
    <location>
        <begin position="371"/>
        <end position="384"/>
    </location>
</feature>
<keyword evidence="2" id="KW-0904">Protein phosphatase</keyword>
<dbReference type="AlphaFoldDB" id="A0A1Y1UFW0"/>
<feature type="domain" description="Tyrosine specific protein phosphatases" evidence="5">
    <location>
        <begin position="1111"/>
        <end position="1163"/>
    </location>
</feature>
<dbReference type="RefSeq" id="XP_021870497.1">
    <property type="nucleotide sequence ID" value="XM_022018364.1"/>
</dbReference>
<feature type="compositionally biased region" description="Pro residues" evidence="3">
    <location>
        <begin position="1"/>
        <end position="12"/>
    </location>
</feature>
<dbReference type="OrthoDB" id="273181at2759"/>
<evidence type="ECO:0000259" key="4">
    <source>
        <dbReference type="PROSITE" id="PS50054"/>
    </source>
</evidence>
<feature type="compositionally biased region" description="Polar residues" evidence="3">
    <location>
        <begin position="54"/>
        <end position="88"/>
    </location>
</feature>
<dbReference type="EMBL" id="NBSH01000008">
    <property type="protein sequence ID" value="ORX36396.1"/>
    <property type="molecule type" value="Genomic_DNA"/>
</dbReference>
<feature type="compositionally biased region" description="Low complexity" evidence="3">
    <location>
        <begin position="357"/>
        <end position="370"/>
    </location>
</feature>
<reference evidence="6 7" key="1">
    <citation type="submission" date="2017-03" db="EMBL/GenBank/DDBJ databases">
        <title>Widespread Adenine N6-methylation of Active Genes in Fungi.</title>
        <authorList>
            <consortium name="DOE Joint Genome Institute"/>
            <person name="Mondo S.J."/>
            <person name="Dannebaum R.O."/>
            <person name="Kuo R.C."/>
            <person name="Louie K.B."/>
            <person name="Bewick A.J."/>
            <person name="Labutti K."/>
            <person name="Haridas S."/>
            <person name="Kuo A."/>
            <person name="Salamov A."/>
            <person name="Ahrendt S.R."/>
            <person name="Lau R."/>
            <person name="Bowen B.P."/>
            <person name="Lipzen A."/>
            <person name="Sullivan W."/>
            <person name="Andreopoulos W.B."/>
            <person name="Clum A."/>
            <person name="Lindquist E."/>
            <person name="Daum C."/>
            <person name="Northen T.R."/>
            <person name="Ramamoorthy G."/>
            <person name="Schmitz R.J."/>
            <person name="Gryganskyi A."/>
            <person name="Culley D."/>
            <person name="Magnuson J."/>
            <person name="James T.Y."/>
            <person name="O'Malley M.A."/>
            <person name="Stajich J.E."/>
            <person name="Spatafora J.W."/>
            <person name="Visel A."/>
            <person name="Grigoriev I.V."/>
        </authorList>
    </citation>
    <scope>NUCLEOTIDE SEQUENCE [LARGE SCALE GENOMIC DNA]</scope>
    <source>
        <strain evidence="6 7">NRRL Y-17943</strain>
    </source>
</reference>
<dbReference type="Proteomes" id="UP000193218">
    <property type="component" value="Unassembled WGS sequence"/>
</dbReference>
<feature type="region of interest" description="Disordered" evidence="3">
    <location>
        <begin position="911"/>
        <end position="932"/>
    </location>
</feature>
<dbReference type="InterPro" id="IPR000387">
    <property type="entry name" value="Tyr_Pase_dom"/>
</dbReference>
<dbReference type="InterPro" id="IPR053239">
    <property type="entry name" value="Dual_spec_PTase"/>
</dbReference>
<dbReference type="PANTHER" id="PTHR47550:SF1">
    <property type="entry name" value="DUAL SPECIFICITY PROTEIN PHOSPHATASE PPS1"/>
    <property type="match status" value="1"/>
</dbReference>
<dbReference type="PROSITE" id="PS00383">
    <property type="entry name" value="TYR_PHOSPHATASE_1"/>
    <property type="match status" value="1"/>
</dbReference>
<feature type="region of interest" description="Disordered" evidence="3">
    <location>
        <begin position="748"/>
        <end position="784"/>
    </location>
</feature>
<dbReference type="InterPro" id="IPR016130">
    <property type="entry name" value="Tyr_Pase_AS"/>
</dbReference>
<feature type="compositionally biased region" description="Low complexity" evidence="3">
    <location>
        <begin position="920"/>
        <end position="932"/>
    </location>
</feature>
<keyword evidence="1" id="KW-0378">Hydrolase</keyword>
<feature type="region of interest" description="Disordered" evidence="3">
    <location>
        <begin position="947"/>
        <end position="976"/>
    </location>
</feature>
<name>A0A1Y1UFW0_9TREE</name>
<dbReference type="GO" id="GO:0005634">
    <property type="term" value="C:nucleus"/>
    <property type="evidence" value="ECO:0007669"/>
    <property type="project" value="GOC"/>
</dbReference>
<feature type="compositionally biased region" description="Polar residues" evidence="3">
    <location>
        <begin position="948"/>
        <end position="957"/>
    </location>
</feature>
<evidence type="ECO:0000313" key="7">
    <source>
        <dbReference type="Proteomes" id="UP000193218"/>
    </source>
</evidence>
<dbReference type="PROSITE" id="PS50054">
    <property type="entry name" value="TYR_PHOSPHATASE_DUAL"/>
    <property type="match status" value="1"/>
</dbReference>
<feature type="compositionally biased region" description="Polar residues" evidence="3">
    <location>
        <begin position="422"/>
        <end position="432"/>
    </location>
</feature>
<evidence type="ECO:0000313" key="6">
    <source>
        <dbReference type="EMBL" id="ORX36396.1"/>
    </source>
</evidence>
<feature type="region of interest" description="Disordered" evidence="3">
    <location>
        <begin position="106"/>
        <end position="221"/>
    </location>
</feature>
<organism evidence="6 7">
    <name type="scientific">Kockovaella imperatae</name>
    <dbReference type="NCBI Taxonomy" id="4999"/>
    <lineage>
        <taxon>Eukaryota</taxon>
        <taxon>Fungi</taxon>
        <taxon>Dikarya</taxon>
        <taxon>Basidiomycota</taxon>
        <taxon>Agaricomycotina</taxon>
        <taxon>Tremellomycetes</taxon>
        <taxon>Tremellales</taxon>
        <taxon>Cuniculitremaceae</taxon>
        <taxon>Kockovaella</taxon>
    </lineage>
</organism>
<dbReference type="SMART" id="SM00195">
    <property type="entry name" value="DSPc"/>
    <property type="match status" value="1"/>
</dbReference>
<comment type="caution">
    <text evidence="6">The sequence shown here is derived from an EMBL/GenBank/DDBJ whole genome shotgun (WGS) entry which is preliminary data.</text>
</comment>
<dbReference type="InterPro" id="IPR000340">
    <property type="entry name" value="Dual-sp_phosphatase_cat-dom"/>
</dbReference>
<feature type="compositionally biased region" description="Low complexity" evidence="3">
    <location>
        <begin position="390"/>
        <end position="410"/>
    </location>
</feature>
<dbReference type="InterPro" id="IPR020422">
    <property type="entry name" value="TYR_PHOSPHATASE_DUAL_dom"/>
</dbReference>
<keyword evidence="7" id="KW-1185">Reference proteome</keyword>
<dbReference type="GO" id="GO:0033260">
    <property type="term" value="P:nuclear DNA replication"/>
    <property type="evidence" value="ECO:0007669"/>
    <property type="project" value="InterPro"/>
</dbReference>
<dbReference type="InterPro" id="IPR047949">
    <property type="entry name" value="PPS1_DSP"/>
</dbReference>
<sequence>MSLVLSPPPPPRSPHHVSLSRSSSPCTSAPGSRPCTPPPLSPAGHTNLPMTFGAHTTSHGLVSSSPGLTSNNPTEPLSAPSTPVTTKHTAQHIEHAVGMERCRSSEPTYHHPIFSLARQGTDDRSRGREPKATALRSGRVISHGSSGIKKRDVETNSLPTSPSALRDSYIPLPGEAPSGQAKDLQHLKDQDVPDIGPILGPSSMDESMDIDEPPLQNGQGDDVSVVDRSLDDIASAEGTAPVDAEEDSSRVWGMPKWGVEDREQVRPGVRILHVDELPPLMDQHAMVDTPSHVLFPWLHGISDDGKRGQSMAAFFGLYPPFEPPRYRGLSVLFASGRVLQKCTPEKSPSPPRKSDVSLPSGSRPSALSSSVPTTASEISSQSAHSRGRSETTSTSTESYASSSGTTEATSPSIGDIKELASSAPNGSSSNWMPITEEPTHDVEMHPCEPKRSLSVAAEKDKEQSSSLPRDDITPAVIVESGSEADGASFEEVDSWGQDVPNSLLLNSLFVDEIFEGIGETSNGELLPPRFCSPNLPRNINLRNLNIQPIKYATISDLVLYARNGCSEALLNLAERVAAAQDNLYHERMEEYYQHVDKGQGEGINRPVKYGVWIVNEPFHVLEKIAPQLVNVTSQGESAPHPFFMDVFDRENCESRIMTRATEVVEGLWVGNEADVPGNQLPGDVGPQVRYNLCIRAWELGNIPSANDLKKAHEKILEMDQDFVEETSPRRSEFNPTPATVALRNLLSPNSSQSTLPEQGGSASLKRAAATDMREGERNGRNGAKQARYVSMTVAGCSRSTSVHGARPREMVDRLVAMVYWLRKLIERRDGTNPRRARNVLVYCQDGYTENSMLVLAYIMSSLSISLPEAYLHLQNTAQRSFFLFGGDKPLLRKVDERLTADRKAKALKILQTSTEKHHSSSSSPLDNLPSPTSGGRWKNWGLTFGKSEATTASSSPDGSRATRSKDPKRREDEESKHLVEMAKKMLEEEEQGGRQSAKDARVWFDDRRFDGFPSRILPFLYLGNLEHAGNAAMLSALSITHVVSVGESLINCAADTDPMYGQIGENTLSAAYRDGKIQVLDLNDVRDDGNDPLRPIIARACEWIEAARLTGGKILVHCRVGVSRSASIVMAYMMQYHRLGLMDAYLVTRARRLNVLIQPNLRFYHELFGWEIELAKRELDDPSCAFTSIPSSYGERSNAPMSLPVIVGRRNILYCWPSFCRELYYLNRRFLCN</sequence>
<feature type="compositionally biased region" description="Basic and acidic residues" evidence="3">
    <location>
        <begin position="455"/>
        <end position="472"/>
    </location>
</feature>
<dbReference type="GO" id="GO:0008138">
    <property type="term" value="F:protein tyrosine/serine/threonine phosphatase activity"/>
    <property type="evidence" value="ECO:0007669"/>
    <property type="project" value="InterPro"/>
</dbReference>
<proteinExistence type="predicted"/>
<feature type="compositionally biased region" description="Basic and acidic residues" evidence="3">
    <location>
        <begin position="120"/>
        <end position="131"/>
    </location>
</feature>
<dbReference type="Pfam" id="PF00782">
    <property type="entry name" value="DSPc"/>
    <property type="match status" value="1"/>
</dbReference>
<dbReference type="GeneID" id="33560173"/>
<feature type="compositionally biased region" description="Low complexity" evidence="3">
    <location>
        <begin position="16"/>
        <end position="25"/>
    </location>
</feature>
<dbReference type="FunFam" id="3.90.190.10:FF:000095">
    <property type="entry name" value="Unplaced genomic scaffold supercont1.9, whole genome shotgun sequence"/>
    <property type="match status" value="1"/>
</dbReference>
<feature type="compositionally biased region" description="Basic and acidic residues" evidence="3">
    <location>
        <begin position="963"/>
        <end position="976"/>
    </location>
</feature>
<accession>A0A1Y1UFW0</accession>
<evidence type="ECO:0000256" key="2">
    <source>
        <dbReference type="ARBA" id="ARBA00022912"/>
    </source>
</evidence>
<dbReference type="Gene3D" id="3.90.190.10">
    <property type="entry name" value="Protein tyrosine phosphatase superfamily"/>
    <property type="match status" value="2"/>
</dbReference>
<dbReference type="PANTHER" id="PTHR47550">
    <property type="entry name" value="DUAL SPECIFICITY PROTEIN PHOSPHATASE PPS1"/>
    <property type="match status" value="1"/>
</dbReference>
<dbReference type="CDD" id="cd14516">
    <property type="entry name" value="DSP_fungal_PPS1"/>
    <property type="match status" value="1"/>
</dbReference>